<dbReference type="AlphaFoldDB" id="A0AA46TPR2"/>
<organism evidence="1 2">
    <name type="scientific">Halomonas qinghailakensis</name>
    <dbReference type="NCBI Taxonomy" id="2937790"/>
    <lineage>
        <taxon>Bacteria</taxon>
        <taxon>Pseudomonadati</taxon>
        <taxon>Pseudomonadota</taxon>
        <taxon>Gammaproteobacteria</taxon>
        <taxon>Oceanospirillales</taxon>
        <taxon>Halomonadaceae</taxon>
        <taxon>Halomonas</taxon>
    </lineage>
</organism>
<gene>
    <name evidence="1" type="ORF">M0220_15680</name>
</gene>
<reference evidence="1" key="1">
    <citation type="submission" date="2022-05" db="EMBL/GenBank/DDBJ databases">
        <title>Complete sequence of a novel PHA-producing Halomonas strain.</title>
        <authorList>
            <person name="Zheng Z."/>
        </authorList>
    </citation>
    <scope>NUCLEOTIDE SEQUENCE</scope>
    <source>
        <strain evidence="1">ZZQ-149</strain>
    </source>
</reference>
<evidence type="ECO:0000313" key="1">
    <source>
        <dbReference type="EMBL" id="UYO74296.1"/>
    </source>
</evidence>
<dbReference type="RefSeq" id="WP_264018186.1">
    <property type="nucleotide sequence ID" value="NZ_CP096973.1"/>
</dbReference>
<dbReference type="KEGG" id="hqn:M0220_15680"/>
<name>A0AA46TPR2_9GAMM</name>
<keyword evidence="2" id="KW-1185">Reference proteome</keyword>
<accession>A0AA46TPR2</accession>
<sequence length="114" mass="12673">MTHQTSLVLCLRAWLQSLPDNAVPTTYRDAAAAMQLTPPGTIRQVTEALEIMMREDIAAERPMMAALVISRRGDLPGPGFFELAVALGRLPEDPASHRMAYREEFDHALASRRL</sequence>
<proteinExistence type="predicted"/>
<evidence type="ECO:0000313" key="2">
    <source>
        <dbReference type="Proteomes" id="UP001164935"/>
    </source>
</evidence>
<dbReference type="Proteomes" id="UP001164935">
    <property type="component" value="Chromosome"/>
</dbReference>
<dbReference type="EMBL" id="CP096973">
    <property type="protein sequence ID" value="UYO74296.1"/>
    <property type="molecule type" value="Genomic_DNA"/>
</dbReference>
<protein>
    <submittedName>
        <fullName evidence="1">Uncharacterized protein</fullName>
    </submittedName>
</protein>